<dbReference type="PANTHER" id="PTHR14187">
    <property type="entry name" value="ALPHA KINASE/ELONGATION FACTOR 2 KINASE"/>
    <property type="match status" value="1"/>
</dbReference>
<dbReference type="AlphaFoldDB" id="A0AAJ0HNH4"/>
<dbReference type="Gene3D" id="3.30.420.40">
    <property type="match status" value="2"/>
</dbReference>
<gene>
    <name evidence="1" type="ORF">B0T25DRAFT_605616</name>
</gene>
<evidence type="ECO:0000313" key="1">
    <source>
        <dbReference type="EMBL" id="KAK3358131.1"/>
    </source>
</evidence>
<reference evidence="1" key="1">
    <citation type="journal article" date="2023" name="Mol. Phylogenet. Evol.">
        <title>Genome-scale phylogeny and comparative genomics of the fungal order Sordariales.</title>
        <authorList>
            <person name="Hensen N."/>
            <person name="Bonometti L."/>
            <person name="Westerberg I."/>
            <person name="Brannstrom I.O."/>
            <person name="Guillou S."/>
            <person name="Cros-Aarteil S."/>
            <person name="Calhoun S."/>
            <person name="Haridas S."/>
            <person name="Kuo A."/>
            <person name="Mondo S."/>
            <person name="Pangilinan J."/>
            <person name="Riley R."/>
            <person name="LaButti K."/>
            <person name="Andreopoulos B."/>
            <person name="Lipzen A."/>
            <person name="Chen C."/>
            <person name="Yan M."/>
            <person name="Daum C."/>
            <person name="Ng V."/>
            <person name="Clum A."/>
            <person name="Steindorff A."/>
            <person name="Ohm R.A."/>
            <person name="Martin F."/>
            <person name="Silar P."/>
            <person name="Natvig D.O."/>
            <person name="Lalanne C."/>
            <person name="Gautier V."/>
            <person name="Ament-Velasquez S.L."/>
            <person name="Kruys A."/>
            <person name="Hutchinson M.I."/>
            <person name="Powell A.J."/>
            <person name="Barry K."/>
            <person name="Miller A.N."/>
            <person name="Grigoriev I.V."/>
            <person name="Debuchy R."/>
            <person name="Gladieux P."/>
            <person name="Hiltunen Thoren M."/>
            <person name="Johannesson H."/>
        </authorList>
    </citation>
    <scope>NUCLEOTIDE SEQUENCE</scope>
    <source>
        <strain evidence="1">CBS 955.72</strain>
    </source>
</reference>
<keyword evidence="2" id="KW-1185">Reference proteome</keyword>
<reference evidence="1" key="2">
    <citation type="submission" date="2023-06" db="EMBL/GenBank/DDBJ databases">
        <authorList>
            <consortium name="Lawrence Berkeley National Laboratory"/>
            <person name="Haridas S."/>
            <person name="Hensen N."/>
            <person name="Bonometti L."/>
            <person name="Westerberg I."/>
            <person name="Brannstrom I.O."/>
            <person name="Guillou S."/>
            <person name="Cros-Aarteil S."/>
            <person name="Calhoun S."/>
            <person name="Kuo A."/>
            <person name="Mondo S."/>
            <person name="Pangilinan J."/>
            <person name="Riley R."/>
            <person name="Labutti K."/>
            <person name="Andreopoulos B."/>
            <person name="Lipzen A."/>
            <person name="Chen C."/>
            <person name="Yanf M."/>
            <person name="Daum C."/>
            <person name="Ng V."/>
            <person name="Clum A."/>
            <person name="Steindorff A."/>
            <person name="Ohm R."/>
            <person name="Martin F."/>
            <person name="Silar P."/>
            <person name="Natvig D."/>
            <person name="Lalanne C."/>
            <person name="Gautier V."/>
            <person name="Ament-Velasquez S.L."/>
            <person name="Kruys A."/>
            <person name="Hutchinson M.I."/>
            <person name="Powell A.J."/>
            <person name="Barry K."/>
            <person name="Miller A.N."/>
            <person name="Grigoriev I.V."/>
            <person name="Debuchy R."/>
            <person name="Gladieux P."/>
            <person name="Thoren M.H."/>
            <person name="Johannesson H."/>
        </authorList>
    </citation>
    <scope>NUCLEOTIDE SEQUENCE</scope>
    <source>
        <strain evidence="1">CBS 955.72</strain>
    </source>
</reference>
<dbReference type="SUPFAM" id="SSF53067">
    <property type="entry name" value="Actin-like ATPase domain"/>
    <property type="match status" value="1"/>
</dbReference>
<dbReference type="CDD" id="cd10170">
    <property type="entry name" value="ASKHA_NBD_HSP70"/>
    <property type="match status" value="1"/>
</dbReference>
<name>A0AAJ0HNH4_9PEZI</name>
<protein>
    <submittedName>
        <fullName evidence="1">Uncharacterized protein</fullName>
    </submittedName>
</protein>
<evidence type="ECO:0000313" key="2">
    <source>
        <dbReference type="Proteomes" id="UP001275084"/>
    </source>
</evidence>
<dbReference type="PANTHER" id="PTHR14187:SF5">
    <property type="entry name" value="HEAT SHOCK 70 KDA PROTEIN 12A"/>
    <property type="match status" value="1"/>
</dbReference>
<proteinExistence type="predicted"/>
<dbReference type="Gene3D" id="3.90.640.10">
    <property type="entry name" value="Actin, Chain A, domain 4"/>
    <property type="match status" value="1"/>
</dbReference>
<dbReference type="EMBL" id="JAUIQD010000003">
    <property type="protein sequence ID" value="KAK3358131.1"/>
    <property type="molecule type" value="Genomic_DNA"/>
</dbReference>
<accession>A0AAJ0HNH4</accession>
<organism evidence="1 2">
    <name type="scientific">Lasiosphaeria hispida</name>
    <dbReference type="NCBI Taxonomy" id="260671"/>
    <lineage>
        <taxon>Eukaryota</taxon>
        <taxon>Fungi</taxon>
        <taxon>Dikarya</taxon>
        <taxon>Ascomycota</taxon>
        <taxon>Pezizomycotina</taxon>
        <taxon>Sordariomycetes</taxon>
        <taxon>Sordariomycetidae</taxon>
        <taxon>Sordariales</taxon>
        <taxon>Lasiosphaeriaceae</taxon>
        <taxon>Lasiosphaeria</taxon>
    </lineage>
</organism>
<dbReference type="Proteomes" id="UP001275084">
    <property type="component" value="Unassembled WGS sequence"/>
</dbReference>
<dbReference type="InterPro" id="IPR043129">
    <property type="entry name" value="ATPase_NBD"/>
</dbReference>
<comment type="caution">
    <text evidence="1">The sequence shown here is derived from an EMBL/GenBank/DDBJ whole genome shotgun (WGS) entry which is preliminary data.</text>
</comment>
<sequence>MSLLFDADLEPRQVTTAFTFDQAGKTVLSLNHTGPSDIRWCKLALVHRDHLPSDLQPLLEEARMSWGSRSAADIIAPFLRALMQRFFDKLRKKEPIPGPCDFHCVFTFPASWKPEDCNRMMVAVEKAHLPSLAETSTFSFDYLSEQEAAALAVFTASNEGSFAEDSLITVCDCGGLTLDIASYILTRRDGAPQAAQCGEAQSLASGGITLHRKLEDLVKTELAHKTGNPRFLETCGDAQNKIIRQACIRIIHESDGLGKGDGRITFYQGIDRGAITIKRIEMNKMFDELVEAIMTAANTNMLMAKNTYHDLMEKEVPKHYLALTGGLSRNAYIRRAIHDKVQQQHGSELELILQPGDSGWMAVGRGGAIHALHSTLSRREGFGVTWRTCPATFYIKERLYDPIILARKGQLLRTNEENFCDVPPEAVRCFLGKCQLVVHRVSEDTDSNYVTFSWDARALNGKLSLSFFSSGEPGLSIDLRHNSMHIGADVVQKTRG</sequence>